<dbReference type="EMBL" id="OV696702">
    <property type="protein sequence ID" value="CAH1249759.1"/>
    <property type="molecule type" value="Genomic_DNA"/>
</dbReference>
<reference evidence="3" key="1">
    <citation type="submission" date="2022-01" db="EMBL/GenBank/DDBJ databases">
        <authorList>
            <person name="Braso-Vives M."/>
        </authorList>
    </citation>
    <scope>NUCLEOTIDE SEQUENCE</scope>
</reference>
<evidence type="ECO:0000313" key="4">
    <source>
        <dbReference type="Proteomes" id="UP000838412"/>
    </source>
</evidence>
<dbReference type="OrthoDB" id="10001811at2759"/>
<sequence length="406" mass="45612">MCSSRSDSSTEYHVWLHHDTLTQHIFPKTEYDYICGKLLFSSRVIIRSQTYRSPFVIMFVTEGTEHGNNVIPWCRRFWLGGDTASVNVAASKASTVELATISVRENNRTVRLVSAVFDSTPSAEMDAPDVDSANSTKNVTCVLVRGNKVTRSFLTATERRKPDTNVHRATGEDIGNNTTSPNKTGDVREESWPTNITDDVISDDVITDDVNIIDDVSSTTNSTTQSGSTITLRPQPKQGQYHILAIAISAAATLTAVAIIYIVIRRVLVRHGDETAEEDAGNYCKIPDDAIDPLARPVATISNWMIPNRRYGNDVGATVIEAEEGEIPAAYWEIPDDYFDFNNPGYRHRCSSLPTDENSYWQISDEYYCYENTARQANWRPSSLPLTLDVTYENLRQDENVERFQW</sequence>
<evidence type="ECO:0000256" key="2">
    <source>
        <dbReference type="SAM" id="Phobius"/>
    </source>
</evidence>
<dbReference type="Proteomes" id="UP000838412">
    <property type="component" value="Chromosome 17"/>
</dbReference>
<feature type="region of interest" description="Disordered" evidence="1">
    <location>
        <begin position="166"/>
        <end position="190"/>
    </location>
</feature>
<evidence type="ECO:0000256" key="1">
    <source>
        <dbReference type="SAM" id="MobiDB-lite"/>
    </source>
</evidence>
<proteinExistence type="predicted"/>
<evidence type="ECO:0000313" key="3">
    <source>
        <dbReference type="EMBL" id="CAH1249759.1"/>
    </source>
</evidence>
<dbReference type="AlphaFoldDB" id="A0A8K0EEA1"/>
<organism evidence="3 4">
    <name type="scientific">Branchiostoma lanceolatum</name>
    <name type="common">Common lancelet</name>
    <name type="synonym">Amphioxus lanceolatum</name>
    <dbReference type="NCBI Taxonomy" id="7740"/>
    <lineage>
        <taxon>Eukaryota</taxon>
        <taxon>Metazoa</taxon>
        <taxon>Chordata</taxon>
        <taxon>Cephalochordata</taxon>
        <taxon>Leptocardii</taxon>
        <taxon>Amphioxiformes</taxon>
        <taxon>Branchiostomatidae</taxon>
        <taxon>Branchiostoma</taxon>
    </lineage>
</organism>
<protein>
    <submittedName>
        <fullName evidence="3">Hypp8682 protein</fullName>
    </submittedName>
</protein>
<keyword evidence="4" id="KW-1185">Reference proteome</keyword>
<keyword evidence="2" id="KW-0812">Transmembrane</keyword>
<gene>
    <name evidence="3" type="primary">Hypp8682</name>
    <name evidence="3" type="ORF">BLAG_LOCUS10755</name>
</gene>
<feature type="transmembrane region" description="Helical" evidence="2">
    <location>
        <begin position="241"/>
        <end position="264"/>
    </location>
</feature>
<accession>A0A8K0EEA1</accession>
<keyword evidence="2" id="KW-0472">Membrane</keyword>
<keyword evidence="2" id="KW-1133">Transmembrane helix</keyword>
<name>A0A8K0EEA1_BRALA</name>